<keyword evidence="5 7" id="KW-1133">Transmembrane helix</keyword>
<evidence type="ECO:0000256" key="3">
    <source>
        <dbReference type="ARBA" id="ARBA00022475"/>
    </source>
</evidence>
<feature type="domain" description="Polysaccharide chain length determinant N-terminal" evidence="8">
    <location>
        <begin position="3"/>
        <end position="95"/>
    </location>
</feature>
<keyword evidence="10" id="KW-1185">Reference proteome</keyword>
<evidence type="ECO:0000313" key="10">
    <source>
        <dbReference type="Proteomes" id="UP001157114"/>
    </source>
</evidence>
<evidence type="ECO:0000313" key="9">
    <source>
        <dbReference type="EMBL" id="GLX67366.1"/>
    </source>
</evidence>
<dbReference type="PANTHER" id="PTHR32309">
    <property type="entry name" value="TYROSINE-PROTEIN KINASE"/>
    <property type="match status" value="1"/>
</dbReference>
<dbReference type="InterPro" id="IPR003856">
    <property type="entry name" value="LPS_length_determ_N"/>
</dbReference>
<evidence type="ECO:0000256" key="7">
    <source>
        <dbReference type="SAM" id="Phobius"/>
    </source>
</evidence>
<name>A0ABQ6G8T7_9BACL</name>
<organism evidence="9 10">
    <name type="scientific">Paenibacillus glycanilyticus</name>
    <dbReference type="NCBI Taxonomy" id="126569"/>
    <lineage>
        <taxon>Bacteria</taxon>
        <taxon>Bacillati</taxon>
        <taxon>Bacillota</taxon>
        <taxon>Bacilli</taxon>
        <taxon>Bacillales</taxon>
        <taxon>Paenibacillaceae</taxon>
        <taxon>Paenibacillus</taxon>
    </lineage>
</organism>
<keyword evidence="6 7" id="KW-0472">Membrane</keyword>
<keyword evidence="4 7" id="KW-0812">Transmembrane</keyword>
<gene>
    <name evidence="9" type="ORF">MU1_17110</name>
</gene>
<dbReference type="RefSeq" id="WP_284238108.1">
    <property type="nucleotide sequence ID" value="NZ_BSSQ01000006.1"/>
</dbReference>
<evidence type="ECO:0000256" key="6">
    <source>
        <dbReference type="ARBA" id="ARBA00023136"/>
    </source>
</evidence>
<dbReference type="InterPro" id="IPR050445">
    <property type="entry name" value="Bact_polysacc_biosynth/exp"/>
</dbReference>
<feature type="transmembrane region" description="Helical" evidence="7">
    <location>
        <begin position="176"/>
        <end position="198"/>
    </location>
</feature>
<dbReference type="Pfam" id="PF02706">
    <property type="entry name" value="Wzz"/>
    <property type="match status" value="1"/>
</dbReference>
<evidence type="ECO:0000256" key="5">
    <source>
        <dbReference type="ARBA" id="ARBA00022989"/>
    </source>
</evidence>
<dbReference type="EMBL" id="BSSQ01000006">
    <property type="protein sequence ID" value="GLX67366.1"/>
    <property type="molecule type" value="Genomic_DNA"/>
</dbReference>
<comment type="similarity">
    <text evidence="2">Belongs to the CpsC/CapA family.</text>
</comment>
<dbReference type="Proteomes" id="UP001157114">
    <property type="component" value="Unassembled WGS sequence"/>
</dbReference>
<evidence type="ECO:0000256" key="4">
    <source>
        <dbReference type="ARBA" id="ARBA00022692"/>
    </source>
</evidence>
<accession>A0ABQ6G8T7</accession>
<evidence type="ECO:0000256" key="2">
    <source>
        <dbReference type="ARBA" id="ARBA00006683"/>
    </source>
</evidence>
<evidence type="ECO:0000256" key="1">
    <source>
        <dbReference type="ARBA" id="ARBA00004651"/>
    </source>
</evidence>
<keyword evidence="3" id="KW-1003">Cell membrane</keyword>
<comment type="subcellular location">
    <subcellularLocation>
        <location evidence="1">Cell membrane</location>
        <topology evidence="1">Multi-pass membrane protein</topology>
    </subcellularLocation>
</comment>
<feature type="transmembrane region" description="Helical" evidence="7">
    <location>
        <begin position="18"/>
        <end position="36"/>
    </location>
</feature>
<reference evidence="9 10" key="1">
    <citation type="submission" date="2023-03" db="EMBL/GenBank/DDBJ databases">
        <title>Draft genome sequence of the bacteria which degrade cell wall of Tricholomamatutake.</title>
        <authorList>
            <person name="Konishi Y."/>
            <person name="Fukuta Y."/>
            <person name="Shirasaka N."/>
        </authorList>
    </citation>
    <scope>NUCLEOTIDE SEQUENCE [LARGE SCALE GENOMIC DNA]</scope>
    <source>
        <strain evidence="10">mu1</strain>
    </source>
</reference>
<comment type="caution">
    <text evidence="9">The sequence shown here is derived from an EMBL/GenBank/DDBJ whole genome shotgun (WGS) entry which is preliminary data.</text>
</comment>
<protein>
    <submittedName>
        <fullName evidence="9">Capsular polysaccharide biosynthesis protein</fullName>
    </submittedName>
</protein>
<sequence length="256" mass="28286">MSEELDLKEYLLIVRKRLLLIIIFVLVCTAATGIYTKLFKDPIYDASTKIVVNQTSQQLSVGQLDLNQINSNIKMIDTYKEVIKTPAILGKVAEQYPKLGMTAKELAEKISVSSVNDTQVMTLAVQDVDYRHAAEIVNAISKVFQQEIPNIFNIENVSILNEAVLDEQPAPVGPNLTLNLIISFVVSLMVAIGIAFLLEYLDDTIKTEADVERYLGQPTLAMVARVNANEFSGNINGRRTADRQRAGGLENVSIGE</sequence>
<dbReference type="PANTHER" id="PTHR32309:SF13">
    <property type="entry name" value="FERRIC ENTEROBACTIN TRANSPORT PROTEIN FEPE"/>
    <property type="match status" value="1"/>
</dbReference>
<evidence type="ECO:0000259" key="8">
    <source>
        <dbReference type="Pfam" id="PF02706"/>
    </source>
</evidence>
<proteinExistence type="inferred from homology"/>